<dbReference type="Pfam" id="PF00144">
    <property type="entry name" value="Beta-lactamase"/>
    <property type="match status" value="1"/>
</dbReference>
<dbReference type="PANTHER" id="PTHR45527">
    <property type="entry name" value="NONRIBOSOMAL PEPTIDE SYNTHETASE"/>
    <property type="match status" value="1"/>
</dbReference>
<evidence type="ECO:0000256" key="4">
    <source>
        <dbReference type="ARBA" id="ARBA00022553"/>
    </source>
</evidence>
<dbReference type="Gene3D" id="3.40.710.10">
    <property type="entry name" value="DD-peptidase/beta-lactamase superfamily"/>
    <property type="match status" value="1"/>
</dbReference>
<evidence type="ECO:0000313" key="10">
    <source>
        <dbReference type="Proteomes" id="UP000515307"/>
    </source>
</evidence>
<comment type="similarity">
    <text evidence="2">Belongs to the ATP-dependent AMP-binding enzyme family.</text>
</comment>
<dbReference type="Gene3D" id="3.30.559.30">
    <property type="entry name" value="Nonribosomal peptide synthetase, condensation domain"/>
    <property type="match status" value="3"/>
</dbReference>
<dbReference type="SUPFAM" id="SSF47336">
    <property type="entry name" value="ACP-like"/>
    <property type="match status" value="2"/>
</dbReference>
<sequence>MGENSMELPSAAKDRLSELPDHVRELVMRQLAGEAEPAADELSITPAPRDGALPLSAGQKGLWFLAELNPGSVEYNAPRVLRLTGELHVPALRAALDGVVARHEALRTTIGDVEGHGFQVVHEPGRVPVEIIDLSGLPEPGRAAGLGHCLEREGVTPFDLRRGPLFRVTLVRLAADEHVLVLGLHHIVGDGWSIGILVDELCTRYTAQVRGERVVLPDLPVQFADFAVWQQERLAGPDVADQVDYWRRQLAALPPVELPTDRPRPPVFSTAGEVHEITVPEPLTRRLTELGARNGSTLFMTLVAASQLLFARYSGQGDIAVGSVTAGRGRPELDDLIGYFSDTVILRSQVDESRSFTDFLGDVRSTVLDAFANDEVPFQLLVDTLRPERDPSRSPLVQVMVSLQNALDGKAELPGLRVTEIAPPIHVSKFDVSFDFYEQDGELTGHVEYNTDLFDQATIERMGGHLLTLLEGLAARPDGPMRDLPMITETELHRLTVEWNGPTVEFGPPRCVHELYDEQAALTPGEVAVSCAGEKLTFAALASRSNQLAHHLKGLGAEPGTRVGVCVERGVDAMVALLGVMKSGATFVPLDPDYPAERLSMMLADAAAPVVVTDTAVADRVAGHDAAVVYLDRDRPLIDTMPDGPPRTGAGVDDLVYVIYTSGTTGRPKGVQISHRNVHHILRSWNARYGLDEIRGRALCVASFGVDLFLGDFLFSALFGGEMVVCPAEVVTDPPALADLITEVQPQILATTPSLARAISTELAWRGGGGLESVRLLSLGAEGWLAEDCASLLEHVGPDTLTVNAYGATETTIDATIFALGGDPVEPSPIVPIGRPMVNTSVYVVDELGRPVPIGVPGELFIGGGGIAQGYWNRPELTAERFPHDVLGPGTGRFYRTGDVVRWRGDGNLEYLGRADDQVKIRGFRVELGEVETALTRHPEVATAAAVARRSDSGHNRLFAYVVPAGTRAPDPAELRTFLAANLPSQAVPSAIVVLDELPMTPNGTLDRRALAVVDEPEAGLSRRVAPRTPVEAVLVDVWAKALGVAPDRIGVEDNFFNLGGDSILSLQVVSLARRSNLRLTTKQIFLRQTIAELAGEVVTVTSPDVEQGPVTGPVPLTPVQHWYFEQFPDTPGHFNQSLYLELDAEVDADALGAAFAAVLDHHDGLRLRVEHLDGVWRQHNEAAADGTVFEAVDLSALDEAAQDQAMRAAITEAQTGFDIRDLPLLRGLLFTLGGGRAPRLFLCAHHYVVDAVSWRVILADLETGHQQAASGRKVHLDAKSTSLRDWANRLTGLVAEGGFDSELGYWTGVERATAEAVTLPVDLQGHNTVGSARTLTRRLSADLTDALLRKVPEAYRTQVNDVLLSALARVLREWAGGTVPVELEGHGREDLFDGVDLSRTVGWFTTVFPVALELPDGEEWGATLKAVKEQLRAVPSRGLGYGALRYLGAPGPLGQGRQCQVGFNYHGRFDADTGDGGLFHGWCENPVPDRSPDQARQCLIDITGMVRDGRLEFGWEYSGNVHREETVAQLAEGFLAALEQIVEHCARPGSGGCTPSDFPLAGLDQAAVDRIVGDGRAVEDIYPLTPMQSGMLFHSLDGGDSDVYLTHFAAVLEGVEDAHRLAEAFQRVVDRTPILRTAVFGSDLDVPLQIVRRGVRLPVTHLDWSDLSEEEGRARSQSLWESLPTGELDLAEAPLMRLTLARLSADSVQVFWSSHHLLLDGWSFADVLAQVFEEHAALGGTALSEQKPRPPFRDYVQWLAEQDDAAAEAHWRRAMAGFTAATPLPFDRAPLVAHGSRSSRDVNLRLPAERSRRLYEFAKSARLTVNTVVQGAWALLLARHSGEHEVCFGATASGRPAELAGADEIVGLFINTLPVRTRLDSGLDLASWLRRMQDEQVATRQFEHVSLGQVRTWSEVPRGSSLFDSIVIFESFPYDRDAASRHGLVVRESKGAEDTNYALTLTAYTTDELHLRVGYDPRLFSQDTVERMAERLATLLDAFAHHAEEAIARLPMLPAAERSVVLHEWNATSRQTGQTTTVGLFEQQAAATPAGIALVHGDAALSYAELDARANRLARHLVARGLGPEQIVALAYPRTPDLLVAMLAVLKTGAAYLPLDLDHPRERLSFMLRDAAPALVLTGDATVLDLPEGTPSLSLTDPDVTAALAGHLATEPDLPVPPRPDNAAYMLYTSGSTGRPKGVVVTRGNLRNFVQDMRERTGMTCDDRLLAVTTVGFDIAHLELFVPLISGATVVLADKEVVHDPQELRRVVHGHDVTVVQATPSLWRGVVEGAADVLPRIRVLVGGEALPAELAEALTAGSPSVTNVYGPTETTIWSTAAKLARGATGAPPIGRPIANTRIYVLDAGLQPVPPGVPGELYIAGAGVARGYANRAGLTASRFVADPFGPPAERMYRTGDVARWRADGDLEFIGRVDDQVKIRGFRIELGEIETLLDTHAQVSSAVVVARGDGPAGKQLVAYVVPAGDVPPTAAELKAYAGQSLPQYMVPAFFVAMDTFPLTPSGKVDRRRLPAPDAVADSGAPRIAPRDATEAALADVWADVLGLPVDEIDVTGDFFELGGDSVLCVQVAYRARRAGWYVVPRDLFSHPTIERLAVVAVRAEAPTDPPAGGRPQGVEPAVRQRSAPEAVASGNAAATGTTGPAIGEDFLTARLAELACTHRVPGAQLAVRHAGRTTVVETGERVAGSGLPVTADTVFPIASLTKPVTALAVQLLAADGRLDLDAPIGAYLPELSVTSPVGRLTARQALSHTGGLVAAIDERVPSTDRRQWVERHCGEAAVMHPPGTAFSYSDVGYVLAGRLVEVLTGEDWRTVVESMLLHPLDITAAYNGQPGKRPVAQGHVVSDRVLPVPEQYFTPVEEPAAALAANAADLVRLAGVHDRTASRAVLGPVAADAMLDDLTGDIAVGPFGLADGWGLGWSVYRGADGDWSGHDGSGDGTWSHLRFDAATGTAVALVTNASTGSGLWEDLVAELGAVGLDVANHSLRTLSDPGAPVAGSADCAGRYANGDWECVVEERSEGFTLFVGGGPRSGLTCYADLRFTTEGCGVPDTGRFVRDPDTGRVEMLQLAGRLLHRTGAAVE</sequence>
<dbReference type="CDD" id="cd19531">
    <property type="entry name" value="LCL_NRPS-like"/>
    <property type="match status" value="1"/>
</dbReference>
<proteinExistence type="inferred from homology"/>
<dbReference type="GO" id="GO:0008610">
    <property type="term" value="P:lipid biosynthetic process"/>
    <property type="evidence" value="ECO:0007669"/>
    <property type="project" value="UniProtKB-ARBA"/>
</dbReference>
<dbReference type="InterPro" id="IPR010071">
    <property type="entry name" value="AA_adenyl_dom"/>
</dbReference>
<dbReference type="NCBIfam" id="TIGR01733">
    <property type="entry name" value="AA-adenyl-dom"/>
    <property type="match status" value="2"/>
</dbReference>
<dbReference type="GO" id="GO:0005829">
    <property type="term" value="C:cytosol"/>
    <property type="evidence" value="ECO:0007669"/>
    <property type="project" value="TreeGrafter"/>
</dbReference>
<dbReference type="InterPro" id="IPR020845">
    <property type="entry name" value="AMP-binding_CS"/>
</dbReference>
<dbReference type="PANTHER" id="PTHR45527:SF1">
    <property type="entry name" value="FATTY ACID SYNTHASE"/>
    <property type="match status" value="1"/>
</dbReference>
<dbReference type="SUPFAM" id="SSF52777">
    <property type="entry name" value="CoA-dependent acyltransferases"/>
    <property type="match status" value="6"/>
</dbReference>
<dbReference type="CDD" id="cd05930">
    <property type="entry name" value="A_NRPS"/>
    <property type="match status" value="1"/>
</dbReference>
<dbReference type="Gene3D" id="3.30.559.10">
    <property type="entry name" value="Chloramphenicol acetyltransferase-like domain"/>
    <property type="match status" value="3"/>
</dbReference>
<evidence type="ECO:0000256" key="2">
    <source>
        <dbReference type="ARBA" id="ARBA00006432"/>
    </source>
</evidence>
<dbReference type="NCBIfam" id="TIGR01720">
    <property type="entry name" value="NRPS-para261"/>
    <property type="match status" value="1"/>
</dbReference>
<dbReference type="Gene3D" id="2.30.38.10">
    <property type="entry name" value="Luciferase, Domain 3"/>
    <property type="match status" value="2"/>
</dbReference>
<keyword evidence="6" id="KW-0045">Antibiotic biosynthesis</keyword>
<dbReference type="NCBIfam" id="NF003417">
    <property type="entry name" value="PRK04813.1"/>
    <property type="match status" value="2"/>
</dbReference>
<dbReference type="FunFam" id="3.30.300.30:FF:000010">
    <property type="entry name" value="Enterobactin synthetase component F"/>
    <property type="match status" value="1"/>
</dbReference>
<organism evidence="9 10">
    <name type="scientific">Streptomyces finlayi</name>
    <dbReference type="NCBI Taxonomy" id="67296"/>
    <lineage>
        <taxon>Bacteria</taxon>
        <taxon>Bacillati</taxon>
        <taxon>Actinomycetota</taxon>
        <taxon>Actinomycetes</taxon>
        <taxon>Kitasatosporales</taxon>
        <taxon>Streptomycetaceae</taxon>
        <taxon>Streptomyces</taxon>
    </lineage>
</organism>
<dbReference type="InterPro" id="IPR010060">
    <property type="entry name" value="NRPS_synth"/>
</dbReference>
<dbReference type="InterPro" id="IPR045851">
    <property type="entry name" value="AMP-bd_C_sf"/>
</dbReference>
<dbReference type="InterPro" id="IPR012338">
    <property type="entry name" value="Beta-lactam/transpept-like"/>
</dbReference>
<dbReference type="InterPro" id="IPR025110">
    <property type="entry name" value="AMP-bd_C"/>
</dbReference>
<feature type="compositionally biased region" description="Low complexity" evidence="7">
    <location>
        <begin position="2645"/>
        <end position="2655"/>
    </location>
</feature>
<dbReference type="FunFam" id="3.30.559.10:FF:000012">
    <property type="entry name" value="Non-ribosomal peptide synthetase"/>
    <property type="match status" value="1"/>
</dbReference>
<dbReference type="CDD" id="cd12116">
    <property type="entry name" value="A_NRPS_Ta1_like"/>
    <property type="match status" value="1"/>
</dbReference>
<evidence type="ECO:0000256" key="3">
    <source>
        <dbReference type="ARBA" id="ARBA00022450"/>
    </source>
</evidence>
<feature type="domain" description="Carrier" evidence="8">
    <location>
        <begin position="1026"/>
        <end position="1102"/>
    </location>
</feature>
<dbReference type="InterPro" id="IPR036736">
    <property type="entry name" value="ACP-like_sf"/>
</dbReference>
<dbReference type="Proteomes" id="UP000515307">
    <property type="component" value="Chromosome"/>
</dbReference>
<dbReference type="GO" id="GO:0031177">
    <property type="term" value="F:phosphopantetheine binding"/>
    <property type="evidence" value="ECO:0007669"/>
    <property type="project" value="InterPro"/>
</dbReference>
<name>A0A7G7BQB8_9ACTN</name>
<dbReference type="SMART" id="SM00823">
    <property type="entry name" value="PKS_PP"/>
    <property type="match status" value="2"/>
</dbReference>
<dbReference type="GO" id="GO:0017000">
    <property type="term" value="P:antibiotic biosynthetic process"/>
    <property type="evidence" value="ECO:0007669"/>
    <property type="project" value="UniProtKB-KW"/>
</dbReference>
<feature type="region of interest" description="Disordered" evidence="7">
    <location>
        <begin position="2620"/>
        <end position="2655"/>
    </location>
</feature>
<dbReference type="Pfam" id="PF00501">
    <property type="entry name" value="AMP-binding"/>
    <property type="match status" value="2"/>
</dbReference>
<evidence type="ECO:0000259" key="8">
    <source>
        <dbReference type="PROSITE" id="PS50075"/>
    </source>
</evidence>
<dbReference type="CDD" id="cd19543">
    <property type="entry name" value="DCL_NRPS"/>
    <property type="match status" value="1"/>
</dbReference>
<dbReference type="EMBL" id="CP045702">
    <property type="protein sequence ID" value="QNE77533.1"/>
    <property type="molecule type" value="Genomic_DNA"/>
</dbReference>
<dbReference type="Gene3D" id="1.10.1200.10">
    <property type="entry name" value="ACP-like"/>
    <property type="match status" value="2"/>
</dbReference>
<dbReference type="Gene3D" id="3.30.300.30">
    <property type="match status" value="2"/>
</dbReference>
<dbReference type="GO" id="GO:0003824">
    <property type="term" value="F:catalytic activity"/>
    <property type="evidence" value="ECO:0007669"/>
    <property type="project" value="InterPro"/>
</dbReference>
<gene>
    <name evidence="9" type="ORF">F0344_25650</name>
</gene>
<dbReference type="Gene3D" id="3.40.50.980">
    <property type="match status" value="4"/>
</dbReference>
<dbReference type="InterPro" id="IPR023213">
    <property type="entry name" value="CAT-like_dom_sf"/>
</dbReference>
<dbReference type="Pfam" id="PF13193">
    <property type="entry name" value="AMP-binding_C"/>
    <property type="match status" value="2"/>
</dbReference>
<dbReference type="SUPFAM" id="SSF56601">
    <property type="entry name" value="beta-lactamase/transpeptidase-like"/>
    <property type="match status" value="1"/>
</dbReference>
<evidence type="ECO:0000256" key="6">
    <source>
        <dbReference type="ARBA" id="ARBA00023194"/>
    </source>
</evidence>
<dbReference type="CDD" id="cd19534">
    <property type="entry name" value="E_NRPS"/>
    <property type="match status" value="1"/>
</dbReference>
<dbReference type="FunFam" id="3.40.50.980:FF:000001">
    <property type="entry name" value="Non-ribosomal peptide synthetase"/>
    <property type="match status" value="2"/>
</dbReference>
<dbReference type="InterPro" id="IPR000873">
    <property type="entry name" value="AMP-dep_synth/lig_dom"/>
</dbReference>
<feature type="domain" description="Carrier" evidence="8">
    <location>
        <begin position="2543"/>
        <end position="2619"/>
    </location>
</feature>
<evidence type="ECO:0000256" key="1">
    <source>
        <dbReference type="ARBA" id="ARBA00001957"/>
    </source>
</evidence>
<dbReference type="InterPro" id="IPR001466">
    <property type="entry name" value="Beta-lactam-related"/>
</dbReference>
<dbReference type="FunFam" id="1.10.1200.10:FF:000005">
    <property type="entry name" value="Nonribosomal peptide synthetase 1"/>
    <property type="match status" value="1"/>
</dbReference>
<dbReference type="KEGG" id="sfiy:F0344_25650"/>
<dbReference type="InterPro" id="IPR009081">
    <property type="entry name" value="PP-bd_ACP"/>
</dbReference>
<dbReference type="PROSITE" id="PS50075">
    <property type="entry name" value="CARRIER"/>
    <property type="match status" value="2"/>
</dbReference>
<reference evidence="10" key="1">
    <citation type="submission" date="2019-10" db="EMBL/GenBank/DDBJ databases">
        <title>Antimicrobial potential of Antarctic Bacteria.</title>
        <authorList>
            <person name="Benaud N."/>
            <person name="Edwards R.J."/>
            <person name="Ferrari B.C."/>
        </authorList>
    </citation>
    <scope>NUCLEOTIDE SEQUENCE [LARGE SCALE GENOMIC DNA]</scope>
    <source>
        <strain evidence="10">NBSH44</strain>
    </source>
</reference>
<dbReference type="PROSITE" id="PS00455">
    <property type="entry name" value="AMP_BINDING"/>
    <property type="match status" value="2"/>
</dbReference>
<dbReference type="Pfam" id="PF00550">
    <property type="entry name" value="PP-binding"/>
    <property type="match status" value="2"/>
</dbReference>
<comment type="cofactor">
    <cofactor evidence="1">
        <name>pantetheine 4'-phosphate</name>
        <dbReference type="ChEBI" id="CHEBI:47942"/>
    </cofactor>
</comment>
<evidence type="ECO:0000313" key="9">
    <source>
        <dbReference type="EMBL" id="QNE77533.1"/>
    </source>
</evidence>
<dbReference type="Pfam" id="PF00668">
    <property type="entry name" value="Condensation"/>
    <property type="match status" value="3"/>
</dbReference>
<dbReference type="GO" id="GO:0044550">
    <property type="term" value="P:secondary metabolite biosynthetic process"/>
    <property type="evidence" value="ECO:0007669"/>
    <property type="project" value="UniProtKB-ARBA"/>
</dbReference>
<dbReference type="FunFam" id="2.30.38.10:FF:000001">
    <property type="entry name" value="Non-ribosomal peptide synthetase PvdI"/>
    <property type="match status" value="1"/>
</dbReference>
<keyword evidence="3" id="KW-0596">Phosphopantetheine</keyword>
<dbReference type="InterPro" id="IPR001242">
    <property type="entry name" value="Condensation_dom"/>
</dbReference>
<dbReference type="SUPFAM" id="SSF56801">
    <property type="entry name" value="Acetyl-CoA synthetase-like"/>
    <property type="match status" value="2"/>
</dbReference>
<dbReference type="FunFam" id="3.40.50.12780:FF:000012">
    <property type="entry name" value="Non-ribosomal peptide synthetase"/>
    <property type="match status" value="1"/>
</dbReference>
<keyword evidence="4" id="KW-0597">Phosphoprotein</keyword>
<keyword evidence="5" id="KW-0677">Repeat</keyword>
<dbReference type="InterPro" id="IPR020806">
    <property type="entry name" value="PKS_PP-bd"/>
</dbReference>
<evidence type="ECO:0000256" key="7">
    <source>
        <dbReference type="SAM" id="MobiDB-lite"/>
    </source>
</evidence>
<evidence type="ECO:0000256" key="5">
    <source>
        <dbReference type="ARBA" id="ARBA00022737"/>
    </source>
</evidence>
<protein>
    <submittedName>
        <fullName evidence="9">Amino acid adenylation domain-containing protein</fullName>
    </submittedName>
</protein>
<keyword evidence="10" id="KW-1185">Reference proteome</keyword>
<accession>A0A7G7BQB8</accession>
<dbReference type="GO" id="GO:0043041">
    <property type="term" value="P:amino acid activation for nonribosomal peptide biosynthetic process"/>
    <property type="evidence" value="ECO:0007669"/>
    <property type="project" value="TreeGrafter"/>
</dbReference>